<proteinExistence type="predicted"/>
<gene>
    <name evidence="1" type="ORF">BDN72DRAFT_897203</name>
</gene>
<evidence type="ECO:0000313" key="1">
    <source>
        <dbReference type="EMBL" id="TFK69530.1"/>
    </source>
</evidence>
<sequence>MASSHEIAPVAIIFSLLQTISLVALLAVLIPSILSKSVKRLATWYFFMFSWVAYTISFLLFSWRHRDYKPPLAGCFLQAILIYAVPAASSTAGLCFVLELYLHIRRSILGIGMSKWARTLLFAAPFCVLNFVIIFSFTMGILHPSEIEMIEGAVYCHIRSATPSLVTALISFATNLTAIIVLVIIAVMVYRPWKVVKSESVSLTPTITWSIVIRVSIFACLPLIVLIVGLPLVFSTPDSASSDRWTSLLAILPLTVALIFGTQRDILSVYAFWRRREVKA</sequence>
<organism evidence="1 2">
    <name type="scientific">Pluteus cervinus</name>
    <dbReference type="NCBI Taxonomy" id="181527"/>
    <lineage>
        <taxon>Eukaryota</taxon>
        <taxon>Fungi</taxon>
        <taxon>Dikarya</taxon>
        <taxon>Basidiomycota</taxon>
        <taxon>Agaricomycotina</taxon>
        <taxon>Agaricomycetes</taxon>
        <taxon>Agaricomycetidae</taxon>
        <taxon>Agaricales</taxon>
        <taxon>Pluteineae</taxon>
        <taxon>Pluteaceae</taxon>
        <taxon>Pluteus</taxon>
    </lineage>
</organism>
<protein>
    <submittedName>
        <fullName evidence="1">Uncharacterized protein</fullName>
    </submittedName>
</protein>
<accession>A0ACD3AVE5</accession>
<keyword evidence="2" id="KW-1185">Reference proteome</keyword>
<reference evidence="1 2" key="1">
    <citation type="journal article" date="2019" name="Nat. Ecol. Evol.">
        <title>Megaphylogeny resolves global patterns of mushroom evolution.</title>
        <authorList>
            <person name="Varga T."/>
            <person name="Krizsan K."/>
            <person name="Foldi C."/>
            <person name="Dima B."/>
            <person name="Sanchez-Garcia M."/>
            <person name="Sanchez-Ramirez S."/>
            <person name="Szollosi G.J."/>
            <person name="Szarkandi J.G."/>
            <person name="Papp V."/>
            <person name="Albert L."/>
            <person name="Andreopoulos W."/>
            <person name="Angelini C."/>
            <person name="Antonin V."/>
            <person name="Barry K.W."/>
            <person name="Bougher N.L."/>
            <person name="Buchanan P."/>
            <person name="Buyck B."/>
            <person name="Bense V."/>
            <person name="Catcheside P."/>
            <person name="Chovatia M."/>
            <person name="Cooper J."/>
            <person name="Damon W."/>
            <person name="Desjardin D."/>
            <person name="Finy P."/>
            <person name="Geml J."/>
            <person name="Haridas S."/>
            <person name="Hughes K."/>
            <person name="Justo A."/>
            <person name="Karasinski D."/>
            <person name="Kautmanova I."/>
            <person name="Kiss B."/>
            <person name="Kocsube S."/>
            <person name="Kotiranta H."/>
            <person name="LaButti K.M."/>
            <person name="Lechner B.E."/>
            <person name="Liimatainen K."/>
            <person name="Lipzen A."/>
            <person name="Lukacs Z."/>
            <person name="Mihaltcheva S."/>
            <person name="Morgado L.N."/>
            <person name="Niskanen T."/>
            <person name="Noordeloos M.E."/>
            <person name="Ohm R.A."/>
            <person name="Ortiz-Santana B."/>
            <person name="Ovrebo C."/>
            <person name="Racz N."/>
            <person name="Riley R."/>
            <person name="Savchenko A."/>
            <person name="Shiryaev A."/>
            <person name="Soop K."/>
            <person name="Spirin V."/>
            <person name="Szebenyi C."/>
            <person name="Tomsovsky M."/>
            <person name="Tulloss R.E."/>
            <person name="Uehling J."/>
            <person name="Grigoriev I.V."/>
            <person name="Vagvolgyi C."/>
            <person name="Papp T."/>
            <person name="Martin F.M."/>
            <person name="Miettinen O."/>
            <person name="Hibbett D.S."/>
            <person name="Nagy L.G."/>
        </authorList>
    </citation>
    <scope>NUCLEOTIDE SEQUENCE [LARGE SCALE GENOMIC DNA]</scope>
    <source>
        <strain evidence="1 2">NL-1719</strain>
    </source>
</reference>
<name>A0ACD3AVE5_9AGAR</name>
<dbReference type="Proteomes" id="UP000308600">
    <property type="component" value="Unassembled WGS sequence"/>
</dbReference>
<dbReference type="EMBL" id="ML208329">
    <property type="protein sequence ID" value="TFK69530.1"/>
    <property type="molecule type" value="Genomic_DNA"/>
</dbReference>
<evidence type="ECO:0000313" key="2">
    <source>
        <dbReference type="Proteomes" id="UP000308600"/>
    </source>
</evidence>